<accession>A0A7G6E3I8</accession>
<dbReference type="OrthoDB" id="9804152at2"/>
<keyword evidence="5" id="KW-0472">Membrane</keyword>
<keyword evidence="3" id="KW-0812">Transmembrane</keyword>
<dbReference type="GO" id="GO:0016020">
    <property type="term" value="C:membrane"/>
    <property type="evidence" value="ECO:0007669"/>
    <property type="project" value="UniProtKB-SubCell"/>
</dbReference>
<name>A0A7G6E3I8_THEFR</name>
<evidence type="ECO:0000256" key="1">
    <source>
        <dbReference type="ARBA" id="ARBA00004167"/>
    </source>
</evidence>
<dbReference type="Gene3D" id="1.20.1440.20">
    <property type="entry name" value="LemA-like domain"/>
    <property type="match status" value="1"/>
</dbReference>
<dbReference type="EMBL" id="CP045798">
    <property type="protein sequence ID" value="QNB46642.1"/>
    <property type="molecule type" value="Genomic_DNA"/>
</dbReference>
<evidence type="ECO:0000256" key="2">
    <source>
        <dbReference type="ARBA" id="ARBA00008854"/>
    </source>
</evidence>
<evidence type="ECO:0000256" key="3">
    <source>
        <dbReference type="ARBA" id="ARBA00022692"/>
    </source>
</evidence>
<dbReference type="KEGG" id="tfr:BR63_10200"/>
<evidence type="ECO:0000313" key="7">
    <source>
        <dbReference type="Proteomes" id="UP000515847"/>
    </source>
</evidence>
<keyword evidence="4" id="KW-1133">Transmembrane helix</keyword>
<evidence type="ECO:0000313" key="6">
    <source>
        <dbReference type="EMBL" id="QNB46642.1"/>
    </source>
</evidence>
<dbReference type="InterPro" id="IPR023353">
    <property type="entry name" value="LemA-like_dom_sf"/>
</dbReference>
<reference evidence="6 7" key="1">
    <citation type="journal article" date="2019" name="Front. Microbiol.">
        <title>Thermoanaerosceptrum fracticalcis gen. nov. sp. nov., a Novel Fumarate-Fermenting Microorganism From a Deep Fractured Carbonate Aquifer of the US Great Basin.</title>
        <authorList>
            <person name="Hamilton-Brehm S.D."/>
            <person name="Stewart L.E."/>
            <person name="Zavarin M."/>
            <person name="Caldwell M."/>
            <person name="Lawson P.A."/>
            <person name="Onstott T.C."/>
            <person name="Grzymski J."/>
            <person name="Neveux I."/>
            <person name="Lollar B.S."/>
            <person name="Russell C.E."/>
            <person name="Moser D.P."/>
        </authorList>
    </citation>
    <scope>NUCLEOTIDE SEQUENCE [LARGE SCALE GENOMIC DNA]</scope>
    <source>
        <strain evidence="6 7">DRI-13</strain>
    </source>
</reference>
<comment type="similarity">
    <text evidence="2">Belongs to the LemA family.</text>
</comment>
<dbReference type="Proteomes" id="UP000515847">
    <property type="component" value="Chromosome"/>
</dbReference>
<evidence type="ECO:0000256" key="5">
    <source>
        <dbReference type="ARBA" id="ARBA00023136"/>
    </source>
</evidence>
<evidence type="ECO:0000256" key="4">
    <source>
        <dbReference type="ARBA" id="ARBA00022989"/>
    </source>
</evidence>
<sequence length="185" mass="20393">MKKWLIPVAIIVVLGMMMISGYNSLVSLEENVNGKWSQVENQLQRRADLIPNLVETVKGFAAQEKEIFTQVAEARAKLAGAQTVGQAAQADQALTGALGRLLAIAENYPQLKSDANFRALQDELAGTENRIAVARKDYNEAVQVYNARIKRFPTNIYAGIFGFDAKEYFRAAEDAKAVPKVNFGK</sequence>
<dbReference type="Pfam" id="PF04011">
    <property type="entry name" value="LemA"/>
    <property type="match status" value="1"/>
</dbReference>
<dbReference type="SUPFAM" id="SSF140478">
    <property type="entry name" value="LemA-like"/>
    <property type="match status" value="1"/>
</dbReference>
<organism evidence="6 7">
    <name type="scientific">Thermanaerosceptrum fracticalcis</name>
    <dbReference type="NCBI Taxonomy" id="1712410"/>
    <lineage>
        <taxon>Bacteria</taxon>
        <taxon>Bacillati</taxon>
        <taxon>Bacillota</taxon>
        <taxon>Clostridia</taxon>
        <taxon>Eubacteriales</taxon>
        <taxon>Peptococcaceae</taxon>
        <taxon>Thermanaerosceptrum</taxon>
    </lineage>
</organism>
<protein>
    <submittedName>
        <fullName evidence="6">LemA family protein</fullName>
    </submittedName>
</protein>
<dbReference type="RefSeq" id="WP_034424021.1">
    <property type="nucleotide sequence ID" value="NZ_CP045798.1"/>
</dbReference>
<comment type="subcellular location">
    <subcellularLocation>
        <location evidence="1">Membrane</location>
        <topology evidence="1">Single-pass membrane protein</topology>
    </subcellularLocation>
</comment>
<dbReference type="PANTHER" id="PTHR34478:SF2">
    <property type="entry name" value="MEMBRANE PROTEIN"/>
    <property type="match status" value="1"/>
</dbReference>
<dbReference type="PANTHER" id="PTHR34478">
    <property type="entry name" value="PROTEIN LEMA"/>
    <property type="match status" value="1"/>
</dbReference>
<dbReference type="AlphaFoldDB" id="A0A7G6E3I8"/>
<gene>
    <name evidence="6" type="ORF">BR63_10200</name>
</gene>
<dbReference type="InterPro" id="IPR007156">
    <property type="entry name" value="MamQ_LemA"/>
</dbReference>
<keyword evidence="7" id="KW-1185">Reference proteome</keyword>
<proteinExistence type="inferred from homology"/>